<dbReference type="PANTHER" id="PTHR33373">
    <property type="entry name" value="OS07G0479600 PROTEIN"/>
    <property type="match status" value="1"/>
</dbReference>
<organism evidence="1 2">
    <name type="scientific">Gossypium australe</name>
    <dbReference type="NCBI Taxonomy" id="47621"/>
    <lineage>
        <taxon>Eukaryota</taxon>
        <taxon>Viridiplantae</taxon>
        <taxon>Streptophyta</taxon>
        <taxon>Embryophyta</taxon>
        <taxon>Tracheophyta</taxon>
        <taxon>Spermatophyta</taxon>
        <taxon>Magnoliopsida</taxon>
        <taxon>eudicotyledons</taxon>
        <taxon>Gunneridae</taxon>
        <taxon>Pentapetalae</taxon>
        <taxon>rosids</taxon>
        <taxon>malvids</taxon>
        <taxon>Malvales</taxon>
        <taxon>Malvaceae</taxon>
        <taxon>Malvoideae</taxon>
        <taxon>Gossypium</taxon>
    </lineage>
</organism>
<reference evidence="2" key="1">
    <citation type="journal article" date="2019" name="Plant Biotechnol. J.">
        <title>Genome sequencing of the Australian wild diploid species Gossypium australe highlights disease resistance and delayed gland morphogenesis.</title>
        <authorList>
            <person name="Cai Y."/>
            <person name="Cai X."/>
            <person name="Wang Q."/>
            <person name="Wang P."/>
            <person name="Zhang Y."/>
            <person name="Cai C."/>
            <person name="Xu Y."/>
            <person name="Wang K."/>
            <person name="Zhou Z."/>
            <person name="Wang C."/>
            <person name="Geng S."/>
            <person name="Li B."/>
            <person name="Dong Q."/>
            <person name="Hou Y."/>
            <person name="Wang H."/>
            <person name="Ai P."/>
            <person name="Liu Z."/>
            <person name="Yi F."/>
            <person name="Sun M."/>
            <person name="An G."/>
            <person name="Cheng J."/>
            <person name="Zhang Y."/>
            <person name="Shi Q."/>
            <person name="Xie Y."/>
            <person name="Shi X."/>
            <person name="Chang Y."/>
            <person name="Huang F."/>
            <person name="Chen Y."/>
            <person name="Hong S."/>
            <person name="Mi L."/>
            <person name="Sun Q."/>
            <person name="Zhang L."/>
            <person name="Zhou B."/>
            <person name="Peng R."/>
            <person name="Zhang X."/>
            <person name="Liu F."/>
        </authorList>
    </citation>
    <scope>NUCLEOTIDE SEQUENCE [LARGE SCALE GENOMIC DNA]</scope>
    <source>
        <strain evidence="2">cv. PA1801</strain>
    </source>
</reference>
<keyword evidence="2" id="KW-1185">Reference proteome</keyword>
<evidence type="ECO:0000313" key="2">
    <source>
        <dbReference type="Proteomes" id="UP000325315"/>
    </source>
</evidence>
<dbReference type="PANTHER" id="PTHR33373:SF31">
    <property type="entry name" value="DUF4050 DOMAIN-CONTAINING PROTEIN"/>
    <property type="match status" value="1"/>
</dbReference>
<evidence type="ECO:0000313" key="1">
    <source>
        <dbReference type="EMBL" id="KAA3489908.1"/>
    </source>
</evidence>
<accession>A0A5B6X7Q3</accession>
<proteinExistence type="predicted"/>
<name>A0A5B6X7Q3_9ROSI</name>
<dbReference type="OrthoDB" id="1896025at2759"/>
<gene>
    <name evidence="1" type="ORF">EPI10_033465</name>
</gene>
<comment type="caution">
    <text evidence="1">The sequence shown here is derived from an EMBL/GenBank/DDBJ whole genome shotgun (WGS) entry which is preliminary data.</text>
</comment>
<dbReference type="EMBL" id="SMMG02000001">
    <property type="protein sequence ID" value="KAA3489908.1"/>
    <property type="molecule type" value="Genomic_DNA"/>
</dbReference>
<dbReference type="Proteomes" id="UP000325315">
    <property type="component" value="Unassembled WGS sequence"/>
</dbReference>
<dbReference type="AlphaFoldDB" id="A0A5B6X7Q3"/>
<protein>
    <submittedName>
        <fullName evidence="1">Phospholipase D alpha 1-like isoform X1</fullName>
    </submittedName>
</protein>
<sequence length="114" mass="12814">MQVCSSILPNVPENISLPLDNHIGEVNFLKMKILLAGLLLWNQTRQQWLGNNKSEKRVQPRQPRISWNTIYESLHGNYKPFQHPIPLPVKTISSSYCSSSLVVLTVTGDGGFPS</sequence>